<dbReference type="Pfam" id="PF02996">
    <property type="entry name" value="Prefoldin"/>
    <property type="match status" value="1"/>
</dbReference>
<reference evidence="9" key="1">
    <citation type="submission" date="2016-06" db="UniProtKB">
        <authorList>
            <consortium name="WormBaseParasite"/>
        </authorList>
    </citation>
    <scope>IDENTIFICATION</scope>
</reference>
<dbReference type="GO" id="GO:0003682">
    <property type="term" value="F:chromatin binding"/>
    <property type="evidence" value="ECO:0007669"/>
    <property type="project" value="TreeGrafter"/>
</dbReference>
<dbReference type="PANTHER" id="PTHR15111:SF0">
    <property type="entry name" value="UNCONVENTIONAL PREFOLDIN RPB5 INTERACTOR 1"/>
    <property type="match status" value="1"/>
</dbReference>
<feature type="compositionally biased region" description="Basic residues" evidence="6">
    <location>
        <begin position="459"/>
        <end position="471"/>
    </location>
</feature>
<accession>A0A182EDC9</accession>
<evidence type="ECO:0000313" key="8">
    <source>
        <dbReference type="Proteomes" id="UP000271087"/>
    </source>
</evidence>
<dbReference type="PANTHER" id="PTHR15111">
    <property type="entry name" value="RNA POLYMERASE II SUBUNIT 5-MEDIATING PROTEIN NNX3"/>
    <property type="match status" value="1"/>
</dbReference>
<evidence type="ECO:0000256" key="3">
    <source>
        <dbReference type="ARBA" id="ARBA00023242"/>
    </source>
</evidence>
<dbReference type="GO" id="GO:0019212">
    <property type="term" value="F:phosphatase inhibitor activity"/>
    <property type="evidence" value="ECO:0007669"/>
    <property type="project" value="TreeGrafter"/>
</dbReference>
<feature type="region of interest" description="Disordered" evidence="6">
    <location>
        <begin position="270"/>
        <end position="296"/>
    </location>
</feature>
<dbReference type="WBParaSite" id="nOo.2.0.1.t06080-RA">
    <property type="protein sequence ID" value="nOo.2.0.1.t06080-RA"/>
    <property type="gene ID" value="nOo.2.0.1.g06080"/>
</dbReference>
<dbReference type="OrthoDB" id="21413at2759"/>
<sequence>MDRINEIYPINKSSDDCNETTKLSRMKEAIDKEITFCDTEIARRKEEIESYKKLQKRLEDLPKKITHNINVPLGKVGFMPGRLVHTNEVMVLLGDNYFAVCSCFHACEIIERRISFIQKNIDDFEEQKKRALTQMKFSNELFDLEREQIEIREPFDEMKYEEEKKLRRMRKKDYLQQEKQEEKCNIEKDFEQKNEKLRDMEDTAETINELSRDEKYLCTKTIENLDGTEDYDQKVVEKFDDKINSGGLDEKTQKFAEDYKKLLERLDELERQEEEGGELETDDSSSLDSDDFPLKNGEAIVDNNLLEDIQEEKKMEMLHNEKESIIQSVLKETNNESQKIRRTVRFKNEDKTYSANTTPISSPNSETPLHENEPKMIINEDPRFSCPLPRSILRNFNEKSPVDTDALAATESENWREIVPISEEAFTGKVMERYPPAGDDTGTESIPVIMPSNDGSPRRISRFKMSRAHLD</sequence>
<evidence type="ECO:0000313" key="9">
    <source>
        <dbReference type="WBParaSite" id="nOo.2.0.1.t06080-RA"/>
    </source>
</evidence>
<feature type="region of interest" description="Disordered" evidence="6">
    <location>
        <begin position="432"/>
        <end position="471"/>
    </location>
</feature>
<organism evidence="9">
    <name type="scientific">Onchocerca ochengi</name>
    <name type="common">Filarial nematode worm</name>
    <dbReference type="NCBI Taxonomy" id="42157"/>
    <lineage>
        <taxon>Eukaryota</taxon>
        <taxon>Metazoa</taxon>
        <taxon>Ecdysozoa</taxon>
        <taxon>Nematoda</taxon>
        <taxon>Chromadorea</taxon>
        <taxon>Rhabditida</taxon>
        <taxon>Spirurina</taxon>
        <taxon>Spiruromorpha</taxon>
        <taxon>Filarioidea</taxon>
        <taxon>Onchocercidae</taxon>
        <taxon>Onchocerca</taxon>
    </lineage>
</organism>
<dbReference type="EMBL" id="UYRW01001792">
    <property type="protein sequence ID" value="VDK80816.1"/>
    <property type="molecule type" value="Genomic_DNA"/>
</dbReference>
<feature type="coiled-coil region" evidence="5">
    <location>
        <begin position="107"/>
        <end position="141"/>
    </location>
</feature>
<feature type="compositionally biased region" description="Acidic residues" evidence="6">
    <location>
        <begin position="270"/>
        <end position="291"/>
    </location>
</feature>
<dbReference type="Proteomes" id="UP000271087">
    <property type="component" value="Unassembled WGS sequence"/>
</dbReference>
<evidence type="ECO:0000256" key="4">
    <source>
        <dbReference type="ARBA" id="ARBA00038295"/>
    </source>
</evidence>
<dbReference type="GO" id="GO:0000122">
    <property type="term" value="P:negative regulation of transcription by RNA polymerase II"/>
    <property type="evidence" value="ECO:0007669"/>
    <property type="project" value="TreeGrafter"/>
</dbReference>
<dbReference type="GO" id="GO:0003714">
    <property type="term" value="F:transcription corepressor activity"/>
    <property type="evidence" value="ECO:0007669"/>
    <property type="project" value="TreeGrafter"/>
</dbReference>
<proteinExistence type="inferred from homology"/>
<dbReference type="GO" id="GO:0005634">
    <property type="term" value="C:nucleus"/>
    <property type="evidence" value="ECO:0007669"/>
    <property type="project" value="UniProtKB-SubCell"/>
</dbReference>
<dbReference type="SUPFAM" id="SSF46579">
    <property type="entry name" value="Prefoldin"/>
    <property type="match status" value="1"/>
</dbReference>
<reference evidence="7 8" key="2">
    <citation type="submission" date="2018-08" db="EMBL/GenBank/DDBJ databases">
        <authorList>
            <person name="Laetsch R D."/>
            <person name="Stevens L."/>
            <person name="Kumar S."/>
            <person name="Blaxter L. M."/>
        </authorList>
    </citation>
    <scope>NUCLEOTIDE SEQUENCE [LARGE SCALE GENOMIC DNA]</scope>
</reference>
<comment type="subunit">
    <text evidence="2">Heterohexamer of two PFD-alpha type and four PFD-beta type subunits.</text>
</comment>
<dbReference type="InterPro" id="IPR052255">
    <property type="entry name" value="RNA_pol_II_subunit5-mediator"/>
</dbReference>
<comment type="subcellular location">
    <subcellularLocation>
        <location evidence="1">Nucleus</location>
    </subcellularLocation>
</comment>
<evidence type="ECO:0000256" key="6">
    <source>
        <dbReference type="SAM" id="MobiDB-lite"/>
    </source>
</evidence>
<dbReference type="InterPro" id="IPR009053">
    <property type="entry name" value="Prefoldin"/>
</dbReference>
<keyword evidence="5" id="KW-0175">Coiled coil</keyword>
<dbReference type="Gene3D" id="1.10.287.370">
    <property type="match status" value="1"/>
</dbReference>
<dbReference type="InterPro" id="IPR004127">
    <property type="entry name" value="Prefoldin_subunit_alpha"/>
</dbReference>
<name>A0A182EDC9_ONCOC</name>
<keyword evidence="3" id="KW-0539">Nucleus</keyword>
<evidence type="ECO:0000256" key="5">
    <source>
        <dbReference type="SAM" id="Coils"/>
    </source>
</evidence>
<comment type="similarity">
    <text evidence="4">Belongs to the RNA polymerase II subunit 5-mediating protein family.</text>
</comment>
<dbReference type="STRING" id="42157.A0A182EDC9"/>
<gene>
    <name evidence="7" type="ORF">NOO_LOCUS6080</name>
</gene>
<keyword evidence="8" id="KW-1185">Reference proteome</keyword>
<protein>
    <submittedName>
        <fullName evidence="9">Unconventional prefoldin RPB5 interactor 1</fullName>
    </submittedName>
</protein>
<dbReference type="AlphaFoldDB" id="A0A182EDC9"/>
<evidence type="ECO:0000256" key="2">
    <source>
        <dbReference type="ARBA" id="ARBA00011695"/>
    </source>
</evidence>
<evidence type="ECO:0000256" key="1">
    <source>
        <dbReference type="ARBA" id="ARBA00004123"/>
    </source>
</evidence>
<evidence type="ECO:0000313" key="7">
    <source>
        <dbReference type="EMBL" id="VDK80816.1"/>
    </source>
</evidence>
<dbReference type="CDD" id="cd23159">
    <property type="entry name" value="Prefoldin_URI1"/>
    <property type="match status" value="1"/>
</dbReference>